<dbReference type="EMBL" id="AWUE01014793">
    <property type="protein sequence ID" value="OMP01297.1"/>
    <property type="molecule type" value="Genomic_DNA"/>
</dbReference>
<name>A0A1R3K2I8_9ROSI</name>
<keyword evidence="2" id="KW-1185">Reference proteome</keyword>
<organism evidence="1 2">
    <name type="scientific">Corchorus olitorius</name>
    <dbReference type="NCBI Taxonomy" id="93759"/>
    <lineage>
        <taxon>Eukaryota</taxon>
        <taxon>Viridiplantae</taxon>
        <taxon>Streptophyta</taxon>
        <taxon>Embryophyta</taxon>
        <taxon>Tracheophyta</taxon>
        <taxon>Spermatophyta</taxon>
        <taxon>Magnoliopsida</taxon>
        <taxon>eudicotyledons</taxon>
        <taxon>Gunneridae</taxon>
        <taxon>Pentapetalae</taxon>
        <taxon>rosids</taxon>
        <taxon>malvids</taxon>
        <taxon>Malvales</taxon>
        <taxon>Malvaceae</taxon>
        <taxon>Grewioideae</taxon>
        <taxon>Apeibeae</taxon>
        <taxon>Corchorus</taxon>
    </lineage>
</organism>
<evidence type="ECO:0000313" key="2">
    <source>
        <dbReference type="Proteomes" id="UP000187203"/>
    </source>
</evidence>
<comment type="caution">
    <text evidence="1">The sequence shown here is derived from an EMBL/GenBank/DDBJ whole genome shotgun (WGS) entry which is preliminary data.</text>
</comment>
<dbReference type="Proteomes" id="UP000187203">
    <property type="component" value="Unassembled WGS sequence"/>
</dbReference>
<reference evidence="2" key="1">
    <citation type="submission" date="2013-09" db="EMBL/GenBank/DDBJ databases">
        <title>Corchorus olitorius genome sequencing.</title>
        <authorList>
            <person name="Alam M."/>
            <person name="Haque M.S."/>
            <person name="Islam M.S."/>
            <person name="Emdad E.M."/>
            <person name="Islam M.M."/>
            <person name="Ahmed B."/>
            <person name="Halim A."/>
            <person name="Hossen Q.M.M."/>
            <person name="Hossain M.Z."/>
            <person name="Ahmed R."/>
            <person name="Khan M.M."/>
            <person name="Islam R."/>
            <person name="Rashid M.M."/>
            <person name="Khan S.A."/>
            <person name="Rahman M.S."/>
            <person name="Alam M."/>
            <person name="Yahiya A.S."/>
            <person name="Khan M.S."/>
            <person name="Azam M.S."/>
            <person name="Haque T."/>
            <person name="Lashkar M.Z.H."/>
            <person name="Akhand A.I."/>
            <person name="Morshed G."/>
            <person name="Roy S."/>
            <person name="Uddin K.S."/>
            <person name="Rabeya T."/>
            <person name="Hossain A.S."/>
            <person name="Chowdhury A."/>
            <person name="Snigdha A.R."/>
            <person name="Mortoza M.S."/>
            <person name="Matin S.A."/>
            <person name="Hoque S.M.E."/>
            <person name="Islam M.K."/>
            <person name="Roy D.K."/>
            <person name="Haider R."/>
            <person name="Moosa M.M."/>
            <person name="Elias S.M."/>
            <person name="Hasan A.M."/>
            <person name="Jahan S."/>
            <person name="Shafiuddin M."/>
            <person name="Mahmood N."/>
            <person name="Shommy N.S."/>
        </authorList>
    </citation>
    <scope>NUCLEOTIDE SEQUENCE [LARGE SCALE GENOMIC DNA]</scope>
    <source>
        <strain evidence="2">cv. O-4</strain>
    </source>
</reference>
<dbReference type="AlphaFoldDB" id="A0A1R3K2I8"/>
<gene>
    <name evidence="1" type="ORF">COLO4_12010</name>
</gene>
<sequence>MEDRGTFELSNLVEDLEIHLVEDDSVVENLSKSTLIGKIIADRLVSKRGVIGVLRSMWSEEAVTDIRELAANTYSLCFNSDVQRRRALEEGP</sequence>
<accession>A0A1R3K2I8</accession>
<protein>
    <submittedName>
        <fullName evidence="1">Uncharacterized protein</fullName>
    </submittedName>
</protein>
<proteinExistence type="predicted"/>
<evidence type="ECO:0000313" key="1">
    <source>
        <dbReference type="EMBL" id="OMP01297.1"/>
    </source>
</evidence>
<dbReference type="OrthoDB" id="10541487at2759"/>